<dbReference type="AlphaFoldDB" id="A0AAU7LQ61"/>
<sequence length="80" mass="8645">MEPFLGQIQLLPYNFAPNGWAFCEGQLMAISQNTALFSLLGTTYGGDGTTTFALPNLKGKEPDSNTHFCIALVGIYPSRS</sequence>
<dbReference type="EMBL" id="CP157675">
    <property type="protein sequence ID" value="XBP69761.1"/>
    <property type="molecule type" value="Genomic_DNA"/>
</dbReference>
<evidence type="ECO:0000259" key="1">
    <source>
        <dbReference type="Pfam" id="PF07484"/>
    </source>
</evidence>
<name>A0AAU7LQ61_9BURK</name>
<proteinExistence type="predicted"/>
<reference evidence="2" key="1">
    <citation type="submission" date="2024-05" db="EMBL/GenBank/DDBJ databases">
        <authorList>
            <person name="Bunk B."/>
            <person name="Swiderski J."/>
            <person name="Sproer C."/>
            <person name="Thiel V."/>
        </authorList>
    </citation>
    <scope>NUCLEOTIDE SEQUENCE</scope>
    <source>
        <strain evidence="2">DSM 17735</strain>
    </source>
</reference>
<dbReference type="InterPro" id="IPR011083">
    <property type="entry name" value="Phage_tail_collar_dom"/>
</dbReference>
<dbReference type="SUPFAM" id="SSF88874">
    <property type="entry name" value="Receptor-binding domain of short tail fibre protein gp12"/>
    <property type="match status" value="1"/>
</dbReference>
<organism evidence="2">
    <name type="scientific">Polaromonas hydrogenivorans</name>
    <dbReference type="NCBI Taxonomy" id="335476"/>
    <lineage>
        <taxon>Bacteria</taxon>
        <taxon>Pseudomonadati</taxon>
        <taxon>Pseudomonadota</taxon>
        <taxon>Betaproteobacteria</taxon>
        <taxon>Burkholderiales</taxon>
        <taxon>Comamonadaceae</taxon>
        <taxon>Polaromonas</taxon>
    </lineage>
</organism>
<accession>A0AAU7LQ61</accession>
<evidence type="ECO:0000313" key="2">
    <source>
        <dbReference type="EMBL" id="XBP69761.1"/>
    </source>
</evidence>
<dbReference type="Pfam" id="PF07484">
    <property type="entry name" value="Collar"/>
    <property type="match status" value="1"/>
</dbReference>
<feature type="domain" description="Phage tail collar" evidence="1">
    <location>
        <begin position="6"/>
        <end position="61"/>
    </location>
</feature>
<gene>
    <name evidence="2" type="ORF">ABLV49_18035</name>
</gene>
<dbReference type="Gene3D" id="3.90.1340.10">
    <property type="entry name" value="Phage tail collar domain"/>
    <property type="match status" value="1"/>
</dbReference>
<dbReference type="InterPro" id="IPR037053">
    <property type="entry name" value="Phage_tail_collar_dom_sf"/>
</dbReference>
<protein>
    <submittedName>
        <fullName evidence="2">Tail fiber protein</fullName>
    </submittedName>
</protein>